<dbReference type="STRING" id="4572.M8AJG6"/>
<dbReference type="EMBL" id="KD102750">
    <property type="protein sequence ID" value="EMS60944.1"/>
    <property type="molecule type" value="Genomic_DNA"/>
</dbReference>
<accession>M8AJG6</accession>
<proteinExistence type="predicted"/>
<dbReference type="PANTHER" id="PTHR47209">
    <property type="entry name" value="OS06G0639500 PROTEIN"/>
    <property type="match status" value="1"/>
</dbReference>
<dbReference type="InterPro" id="IPR053293">
    <property type="entry name" value="OCM_Kinase"/>
</dbReference>
<gene>
    <name evidence="1" type="ORF">TRIUR3_15921</name>
</gene>
<name>M8AJG6_TRIUA</name>
<dbReference type="eggNOG" id="KOG0198">
    <property type="taxonomic scope" value="Eukaryota"/>
</dbReference>
<evidence type="ECO:0000313" key="1">
    <source>
        <dbReference type="EMBL" id="EMS60944.1"/>
    </source>
</evidence>
<organism evidence="1">
    <name type="scientific">Triticum urartu</name>
    <name type="common">Red wild einkorn</name>
    <name type="synonym">Crithodium urartu</name>
    <dbReference type="NCBI Taxonomy" id="4572"/>
    <lineage>
        <taxon>Eukaryota</taxon>
        <taxon>Viridiplantae</taxon>
        <taxon>Streptophyta</taxon>
        <taxon>Embryophyta</taxon>
        <taxon>Tracheophyta</taxon>
        <taxon>Spermatophyta</taxon>
        <taxon>Magnoliopsida</taxon>
        <taxon>Liliopsida</taxon>
        <taxon>Poales</taxon>
        <taxon>Poaceae</taxon>
        <taxon>BOP clade</taxon>
        <taxon>Pooideae</taxon>
        <taxon>Triticodae</taxon>
        <taxon>Triticeae</taxon>
        <taxon>Triticinae</taxon>
        <taxon>Triticum</taxon>
    </lineage>
</organism>
<sequence>MAPQRKFSACRGYTPRPPHTLSCSTDARARRGDRGVRFAVTGGQGFLGAAQGLELIHRGALEIPKAEYYDLYHEFDVKMLHPVRDDQLQVFSARFNEVFRKCQCPGNICFLHGISTHNGRLCVAMRFSEGSIGDRMARLKGGRLPLSDVLRYAPICRLVC</sequence>
<dbReference type="PANTHER" id="PTHR47209:SF1">
    <property type="entry name" value="OS06G0639500 PROTEIN"/>
    <property type="match status" value="1"/>
</dbReference>
<reference evidence="1" key="1">
    <citation type="journal article" date="2013" name="Nature">
        <title>Draft genome of the wheat A-genome progenitor Triticum urartu.</title>
        <authorList>
            <person name="Ling H.Q."/>
            <person name="Zhao S."/>
            <person name="Liu D."/>
            <person name="Wang J."/>
            <person name="Sun H."/>
            <person name="Zhang C."/>
            <person name="Fan H."/>
            <person name="Li D."/>
            <person name="Dong L."/>
            <person name="Tao Y."/>
            <person name="Gao C."/>
            <person name="Wu H."/>
            <person name="Li Y."/>
            <person name="Cui Y."/>
            <person name="Guo X."/>
            <person name="Zheng S."/>
            <person name="Wang B."/>
            <person name="Yu K."/>
            <person name="Liang Q."/>
            <person name="Yang W."/>
            <person name="Lou X."/>
            <person name="Chen J."/>
            <person name="Feng M."/>
            <person name="Jian J."/>
            <person name="Zhang X."/>
            <person name="Luo G."/>
            <person name="Jiang Y."/>
            <person name="Liu J."/>
            <person name="Wang Z."/>
            <person name="Sha Y."/>
            <person name="Zhang B."/>
            <person name="Wu H."/>
            <person name="Tang D."/>
            <person name="Shen Q."/>
            <person name="Xue P."/>
            <person name="Zou S."/>
            <person name="Wang X."/>
            <person name="Liu X."/>
            <person name="Wang F."/>
            <person name="Yang Y."/>
            <person name="An X."/>
            <person name="Dong Z."/>
            <person name="Zhang K."/>
            <person name="Zhang X."/>
            <person name="Luo M.C."/>
            <person name="Dvorak J."/>
            <person name="Tong Y."/>
            <person name="Wang J."/>
            <person name="Yang H."/>
            <person name="Li Z."/>
            <person name="Wang D."/>
            <person name="Zhang A."/>
            <person name="Wang J."/>
        </authorList>
    </citation>
    <scope>NUCLEOTIDE SEQUENCE</scope>
</reference>
<protein>
    <submittedName>
        <fullName evidence="1">Uncharacterized protein</fullName>
    </submittedName>
</protein>
<dbReference type="AlphaFoldDB" id="M8AJG6"/>